<dbReference type="Gene3D" id="1.25.40.820">
    <property type="match status" value="1"/>
</dbReference>
<comment type="function">
    <text evidence="9">Protein phosphatase that displays CTD phosphatase activity and regulates transcription of snRNA genes. Recognizes and binds phosphorylated 'Ser-7' of the C-terminal heptapeptide repeat domain (CTD) of the largest RNA polymerase II subunit POLR2A, and mediates dephosphorylation of 'Ser-5' of the CTD, thereby promoting transcription of snRNA genes. Downstream of EIF2AK3/PERK, dephosphorylates ERN1, a sensor for the endoplasmic reticulum unfolded protein response (UPR), to abort failed ER-stress adaptation and trigger apoptosis.</text>
</comment>
<evidence type="ECO:0000256" key="15">
    <source>
        <dbReference type="SAM" id="MobiDB-lite"/>
    </source>
</evidence>
<comment type="catalytic activity">
    <reaction evidence="10 13">
        <text>O-phospho-L-seryl-[protein] + H2O = L-seryl-[protein] + phosphate</text>
        <dbReference type="Rhea" id="RHEA:20629"/>
        <dbReference type="Rhea" id="RHEA-COMP:9863"/>
        <dbReference type="Rhea" id="RHEA-COMP:11604"/>
        <dbReference type="ChEBI" id="CHEBI:15377"/>
        <dbReference type="ChEBI" id="CHEBI:29999"/>
        <dbReference type="ChEBI" id="CHEBI:43474"/>
        <dbReference type="ChEBI" id="CHEBI:83421"/>
        <dbReference type="EC" id="3.1.3.16"/>
    </reaction>
</comment>
<feature type="domain" description="RTR1-type" evidence="16">
    <location>
        <begin position="68"/>
        <end position="151"/>
    </location>
</feature>
<dbReference type="InterPro" id="IPR038534">
    <property type="entry name" value="Rtr1/RPAP2_sf"/>
</dbReference>
<dbReference type="GO" id="GO:0008420">
    <property type="term" value="F:RNA polymerase II CTD heptapeptide repeat phosphatase activity"/>
    <property type="evidence" value="ECO:0007669"/>
    <property type="project" value="UniProtKB-UniRule"/>
</dbReference>
<evidence type="ECO:0000313" key="18">
    <source>
        <dbReference type="Proteomes" id="UP001108240"/>
    </source>
</evidence>
<dbReference type="PANTHER" id="PTHR14732">
    <property type="entry name" value="RNA POLYMERASE II SUBUNIT B1 CTD PHOSPHATASE RPAP2-RELATED"/>
    <property type="match status" value="1"/>
</dbReference>
<keyword evidence="8 13" id="KW-0539">Nucleus</keyword>
<feature type="region of interest" description="Disordered" evidence="15">
    <location>
        <begin position="247"/>
        <end position="298"/>
    </location>
</feature>
<evidence type="ECO:0000256" key="1">
    <source>
        <dbReference type="ARBA" id="ARBA00004123"/>
    </source>
</evidence>
<dbReference type="PANTHER" id="PTHR14732:SF0">
    <property type="entry name" value="RNA POLYMERASE II SUBUNIT B1 CTD PHOSPHATASE RPAP2-RELATED"/>
    <property type="match status" value="1"/>
</dbReference>
<name>A0A9J7XIN9_CYPCA</name>
<dbReference type="GO" id="GO:0005737">
    <property type="term" value="C:cytoplasm"/>
    <property type="evidence" value="ECO:0007669"/>
    <property type="project" value="TreeGrafter"/>
</dbReference>
<comment type="subunit">
    <text evidence="13">Associates with the RNA polymerase II complex.</text>
</comment>
<dbReference type="Proteomes" id="UP001108240">
    <property type="component" value="Unplaced"/>
</dbReference>
<reference evidence="17" key="1">
    <citation type="submission" date="2025-08" db="UniProtKB">
        <authorList>
            <consortium name="Ensembl"/>
        </authorList>
    </citation>
    <scope>IDENTIFICATION</scope>
</reference>
<evidence type="ECO:0000256" key="14">
    <source>
        <dbReference type="SAM" id="Coils"/>
    </source>
</evidence>
<accession>A0A9J7XIN9</accession>
<dbReference type="GO" id="GO:0008270">
    <property type="term" value="F:zinc ion binding"/>
    <property type="evidence" value="ECO:0007669"/>
    <property type="project" value="UniProtKB-KW"/>
</dbReference>
<keyword evidence="3 13" id="KW-0479">Metal-binding</keyword>
<dbReference type="OMA" id="YPICQNK"/>
<dbReference type="AlphaFoldDB" id="A0A9J7XIN9"/>
<evidence type="ECO:0000256" key="3">
    <source>
        <dbReference type="ARBA" id="ARBA00022723"/>
    </source>
</evidence>
<evidence type="ECO:0000256" key="2">
    <source>
        <dbReference type="ARBA" id="ARBA00005676"/>
    </source>
</evidence>
<evidence type="ECO:0000256" key="9">
    <source>
        <dbReference type="ARBA" id="ARBA00045547"/>
    </source>
</evidence>
<feature type="compositionally biased region" description="Polar residues" evidence="15">
    <location>
        <begin position="270"/>
        <end position="280"/>
    </location>
</feature>
<evidence type="ECO:0000256" key="6">
    <source>
        <dbReference type="ARBA" id="ARBA00022833"/>
    </source>
</evidence>
<keyword evidence="7 13" id="KW-0904">Protein phosphatase</keyword>
<protein>
    <recommendedName>
        <fullName evidence="13">RNA polymerase II subunit B1 CTD phosphatase RPAP2 homolog</fullName>
        <ecNumber evidence="13">3.1.3.16</ecNumber>
    </recommendedName>
</protein>
<evidence type="ECO:0000256" key="13">
    <source>
        <dbReference type="RuleBase" id="RU367080"/>
    </source>
</evidence>
<dbReference type="InterPro" id="IPR039693">
    <property type="entry name" value="Rtr1/RPAP2"/>
</dbReference>
<dbReference type="PROSITE" id="PS51479">
    <property type="entry name" value="ZF_RTR1"/>
    <property type="match status" value="1"/>
</dbReference>
<keyword evidence="6 13" id="KW-0862">Zinc</keyword>
<dbReference type="GeneTree" id="ENSGT00390000017965"/>
<sequence>MEATGKIRASKSKKKGGKGTQVISAADEARKREAIKEALRQKLELERKALQVVERLLEDSVTEEFLIDCAWHITPANYKDTVEERGIAKLCGYPRCPNKLTKIPTQQFKISTKTNRVYDITERKCFCSNFCYKASKCFELQISKTPLWLRKEERPPEVKLMKEGEGGSSGQEINLVDKPLTEADIENPVPDVPESHKDSPPFNQSDNSDIEQDFVSSVVSRQHKHARVQWGKLPKRDGVSEDRLSAENKQYAHPEPTQTLDGENDDDSGSSKTPQPQTDPTACLSIPNKTTSAGSDVEGTQELLNQCSLKDTATQQETNLPSQPQIGNSTPPASGLNITQVSMSKRGAAGLKGLLKDHKKAKTTPTTISLCLLERLRQTFVEWRTEETMKFLYGPDYASGTEVSAQEVEELDEDDLDEAEVEVSLRQNSGSSSRPSASAPDFETLRKETELLELRVREFYKGVYDLPEEVKTDAIKNTQDSGKDPPLPLVDSHAQHLIQKRIAVEKLSQRVPCDTVLRCAGKKIKVPSLRDVVGPLHLMMSDVINDINNLVRTFRFSNTNIIHKRPEWTLIAVVLLSVLTEVSPLLRESLASPSSLEYISSLMSELKLEDKDLHNLVLLFKPCVTPQT</sequence>
<dbReference type="InterPro" id="IPR007308">
    <property type="entry name" value="Rtr1/RPAP2_dom"/>
</dbReference>
<comment type="catalytic activity">
    <reaction evidence="11 13">
        <text>O-phospho-L-threonyl-[protein] + H2O = L-threonyl-[protein] + phosphate</text>
        <dbReference type="Rhea" id="RHEA:47004"/>
        <dbReference type="Rhea" id="RHEA-COMP:11060"/>
        <dbReference type="Rhea" id="RHEA-COMP:11605"/>
        <dbReference type="ChEBI" id="CHEBI:15377"/>
        <dbReference type="ChEBI" id="CHEBI:30013"/>
        <dbReference type="ChEBI" id="CHEBI:43474"/>
        <dbReference type="ChEBI" id="CHEBI:61977"/>
        <dbReference type="EC" id="3.1.3.16"/>
    </reaction>
</comment>
<evidence type="ECO:0000256" key="11">
    <source>
        <dbReference type="ARBA" id="ARBA00048336"/>
    </source>
</evidence>
<reference evidence="17" key="2">
    <citation type="submission" date="2025-09" db="UniProtKB">
        <authorList>
            <consortium name="Ensembl"/>
        </authorList>
    </citation>
    <scope>IDENTIFICATION</scope>
</reference>
<feature type="coiled-coil region" evidence="14">
    <location>
        <begin position="26"/>
        <end position="56"/>
    </location>
</feature>
<evidence type="ECO:0000256" key="7">
    <source>
        <dbReference type="ARBA" id="ARBA00022912"/>
    </source>
</evidence>
<evidence type="ECO:0000256" key="4">
    <source>
        <dbReference type="ARBA" id="ARBA00022771"/>
    </source>
</evidence>
<evidence type="ECO:0000256" key="12">
    <source>
        <dbReference type="PROSITE-ProRule" id="PRU00812"/>
    </source>
</evidence>
<keyword evidence="14" id="KW-0175">Coiled coil</keyword>
<proteinExistence type="inferred from homology"/>
<feature type="region of interest" description="Disordered" evidence="15">
    <location>
        <begin position="184"/>
        <end position="208"/>
    </location>
</feature>
<keyword evidence="5 13" id="KW-0378">Hydrolase</keyword>
<dbReference type="Pfam" id="PF04181">
    <property type="entry name" value="RPAP2_Rtr1"/>
    <property type="match status" value="1"/>
</dbReference>
<feature type="region of interest" description="Disordered" evidence="15">
    <location>
        <begin position="314"/>
        <end position="337"/>
    </location>
</feature>
<evidence type="ECO:0000259" key="16">
    <source>
        <dbReference type="PROSITE" id="PS51479"/>
    </source>
</evidence>
<comment type="similarity">
    <text evidence="2 12 13">Belongs to the RPAP2 family.</text>
</comment>
<dbReference type="Ensembl" id="ENSCCRT00000126340.1">
    <property type="protein sequence ID" value="ENSCCRP00000107592.1"/>
    <property type="gene ID" value="ENSCCRG00000019612.2"/>
</dbReference>
<organism evidence="17 18">
    <name type="scientific">Cyprinus carpio carpio</name>
    <dbReference type="NCBI Taxonomy" id="630221"/>
    <lineage>
        <taxon>Eukaryota</taxon>
        <taxon>Metazoa</taxon>
        <taxon>Chordata</taxon>
        <taxon>Craniata</taxon>
        <taxon>Vertebrata</taxon>
        <taxon>Euteleostomi</taxon>
        <taxon>Actinopterygii</taxon>
        <taxon>Neopterygii</taxon>
        <taxon>Teleostei</taxon>
        <taxon>Ostariophysi</taxon>
        <taxon>Cypriniformes</taxon>
        <taxon>Cyprinidae</taxon>
        <taxon>Cyprininae</taxon>
        <taxon>Cyprinus</taxon>
    </lineage>
</organism>
<evidence type="ECO:0000256" key="10">
    <source>
        <dbReference type="ARBA" id="ARBA00047761"/>
    </source>
</evidence>
<feature type="compositionally biased region" description="Basic residues" evidence="15">
    <location>
        <begin position="8"/>
        <end position="17"/>
    </location>
</feature>
<evidence type="ECO:0000256" key="5">
    <source>
        <dbReference type="ARBA" id="ARBA00022801"/>
    </source>
</evidence>
<feature type="region of interest" description="Disordered" evidence="15">
    <location>
        <begin position="1"/>
        <end position="23"/>
    </location>
</feature>
<dbReference type="EC" id="3.1.3.16" evidence="13"/>
<evidence type="ECO:0000256" key="8">
    <source>
        <dbReference type="ARBA" id="ARBA00023242"/>
    </source>
</evidence>
<keyword evidence="18" id="KW-1185">Reference proteome</keyword>
<dbReference type="GO" id="GO:0005634">
    <property type="term" value="C:nucleus"/>
    <property type="evidence" value="ECO:0007669"/>
    <property type="project" value="UniProtKB-SubCell"/>
</dbReference>
<feature type="compositionally biased region" description="Low complexity" evidence="15">
    <location>
        <begin position="429"/>
        <end position="440"/>
    </location>
</feature>
<evidence type="ECO:0000313" key="17">
    <source>
        <dbReference type="Ensembl" id="ENSCCRP00000107592.1"/>
    </source>
</evidence>
<keyword evidence="4 13" id="KW-0863">Zinc-finger</keyword>
<comment type="subcellular location">
    <subcellularLocation>
        <location evidence="1 13">Nucleus</location>
    </subcellularLocation>
</comment>
<dbReference type="GO" id="GO:0043175">
    <property type="term" value="F:RNA polymerase core enzyme binding"/>
    <property type="evidence" value="ECO:0007669"/>
    <property type="project" value="UniProtKB-UniRule"/>
</dbReference>
<feature type="region of interest" description="Disordered" evidence="15">
    <location>
        <begin position="422"/>
        <end position="442"/>
    </location>
</feature>